<keyword evidence="2" id="KW-1185">Reference proteome</keyword>
<reference evidence="1" key="1">
    <citation type="submission" date="2022-08" db="EMBL/GenBank/DDBJ databases">
        <authorList>
            <person name="Kallberg Y."/>
            <person name="Tangrot J."/>
            <person name="Rosling A."/>
        </authorList>
    </citation>
    <scope>NUCLEOTIDE SEQUENCE</scope>
    <source>
        <strain evidence="1">Wild A</strain>
    </source>
</reference>
<protein>
    <submittedName>
        <fullName evidence="1">12566_t:CDS:1</fullName>
    </submittedName>
</protein>
<evidence type="ECO:0000313" key="2">
    <source>
        <dbReference type="Proteomes" id="UP001153678"/>
    </source>
</evidence>
<accession>A0A9W4SZY8</accession>
<dbReference type="AlphaFoldDB" id="A0A9W4SZY8"/>
<dbReference type="Proteomes" id="UP001153678">
    <property type="component" value="Unassembled WGS sequence"/>
</dbReference>
<evidence type="ECO:0000313" key="1">
    <source>
        <dbReference type="EMBL" id="CAI2187824.1"/>
    </source>
</evidence>
<proteinExistence type="predicted"/>
<name>A0A9W4SZY8_9GLOM</name>
<dbReference type="EMBL" id="CAMKVN010004828">
    <property type="protein sequence ID" value="CAI2187824.1"/>
    <property type="molecule type" value="Genomic_DNA"/>
</dbReference>
<organism evidence="1 2">
    <name type="scientific">Funneliformis geosporum</name>
    <dbReference type="NCBI Taxonomy" id="1117311"/>
    <lineage>
        <taxon>Eukaryota</taxon>
        <taxon>Fungi</taxon>
        <taxon>Fungi incertae sedis</taxon>
        <taxon>Mucoromycota</taxon>
        <taxon>Glomeromycotina</taxon>
        <taxon>Glomeromycetes</taxon>
        <taxon>Glomerales</taxon>
        <taxon>Glomeraceae</taxon>
        <taxon>Funneliformis</taxon>
    </lineage>
</organism>
<sequence length="158" mass="18250">MAGIPYPYFNWGDSILDFLVQFKLDLQNREIDPNDNIAGPLIGRDNVIGHLRSCMRGRTLEWFDDEITIKQNWKLTNLLDNTRQVNLVAILDTYESANPFPDTLTREKIIRVVIKAYGPPPKSQKSEKLQSFRINKLKLKIDKIGQMTSKFGRITLND</sequence>
<gene>
    <name evidence="1" type="ORF">FWILDA_LOCUS13275</name>
</gene>
<comment type="caution">
    <text evidence="1">The sequence shown here is derived from an EMBL/GenBank/DDBJ whole genome shotgun (WGS) entry which is preliminary data.</text>
</comment>
<dbReference type="OrthoDB" id="2439165at2759"/>